<feature type="region of interest" description="Disordered" evidence="1">
    <location>
        <begin position="1"/>
        <end position="103"/>
    </location>
</feature>
<protein>
    <submittedName>
        <fullName evidence="2">Uncharacterized protein</fullName>
    </submittedName>
</protein>
<keyword evidence="3" id="KW-1185">Reference proteome</keyword>
<evidence type="ECO:0000256" key="1">
    <source>
        <dbReference type="SAM" id="MobiDB-lite"/>
    </source>
</evidence>
<name>A0A7V8U926_9SPHN</name>
<feature type="compositionally biased region" description="Gly residues" evidence="1">
    <location>
        <begin position="9"/>
        <end position="29"/>
    </location>
</feature>
<evidence type="ECO:0000313" key="2">
    <source>
        <dbReference type="EMBL" id="MBA1374648.1"/>
    </source>
</evidence>
<gene>
    <name evidence="2" type="ORF">FG486_09870</name>
</gene>
<dbReference type="Proteomes" id="UP000589292">
    <property type="component" value="Unassembled WGS sequence"/>
</dbReference>
<dbReference type="AlphaFoldDB" id="A0A7V8U926"/>
<dbReference type="EMBL" id="VDES01000002">
    <property type="protein sequence ID" value="MBA1374648.1"/>
    <property type="molecule type" value="Genomic_DNA"/>
</dbReference>
<reference evidence="2 3" key="1">
    <citation type="journal article" date="1994" name="Int. J. Syst. Bacteriol.">
        <title>Phylogenetic positions of novel aerobic, bacteriochlorophyll a-containing bacteria and description of Roseococcus thiosulfatophilus gen. nov., sp. nov., Erythromicrobium ramosum gen. nov., sp. nov., and Erythrobacter litoralis sp. nov.</title>
        <authorList>
            <person name="Yurkov V."/>
            <person name="Stackebrandt E."/>
            <person name="Holmes A."/>
            <person name="Fuerst J.A."/>
            <person name="Hugenholtz P."/>
            <person name="Golecki J."/>
            <person name="Gad'on N."/>
            <person name="Gorlenko V.M."/>
            <person name="Kompantseva E.I."/>
            <person name="Drews G."/>
        </authorList>
    </citation>
    <scope>NUCLEOTIDE SEQUENCE [LARGE SCALE GENOMIC DNA]</scope>
    <source>
        <strain evidence="2 3">KR-99</strain>
    </source>
</reference>
<accession>A0A7V8U926</accession>
<proteinExistence type="predicted"/>
<evidence type="ECO:0000313" key="3">
    <source>
        <dbReference type="Proteomes" id="UP000589292"/>
    </source>
</evidence>
<feature type="compositionally biased region" description="Low complexity" evidence="1">
    <location>
        <begin position="53"/>
        <end position="67"/>
    </location>
</feature>
<sequence length="126" mass="12133">MSALSTAPAGGGVGVGLGVGVGAGAGAGAGAPVEGGNCTGVVEEDPPPPQAVSPPSRARPSVSPCPCNLRLRPAFMPRPPLESEHKGVPAPLSSPAPPRDDRAAYSSAVMIALKSSPCASASTNAA</sequence>
<organism evidence="2 3">
    <name type="scientific">Sphingomonas ursincola</name>
    <dbReference type="NCBI Taxonomy" id="56361"/>
    <lineage>
        <taxon>Bacteria</taxon>
        <taxon>Pseudomonadati</taxon>
        <taxon>Pseudomonadota</taxon>
        <taxon>Alphaproteobacteria</taxon>
        <taxon>Sphingomonadales</taxon>
        <taxon>Sphingomonadaceae</taxon>
        <taxon>Sphingomonas</taxon>
    </lineage>
</organism>
<comment type="caution">
    <text evidence="2">The sequence shown here is derived from an EMBL/GenBank/DDBJ whole genome shotgun (WGS) entry which is preliminary data.</text>
</comment>